<dbReference type="AlphaFoldDB" id="A0A8H3IKV1"/>
<feature type="compositionally biased region" description="Polar residues" evidence="1">
    <location>
        <begin position="732"/>
        <end position="765"/>
    </location>
</feature>
<comment type="caution">
    <text evidence="2">The sequence shown here is derived from an EMBL/GenBank/DDBJ whole genome shotgun (WGS) entry which is preliminary data.</text>
</comment>
<feature type="compositionally biased region" description="Basic residues" evidence="1">
    <location>
        <begin position="529"/>
        <end position="538"/>
    </location>
</feature>
<evidence type="ECO:0000313" key="3">
    <source>
        <dbReference type="Proteomes" id="UP000664534"/>
    </source>
</evidence>
<name>A0A8H3IKV1_9LECA</name>
<feature type="region of interest" description="Disordered" evidence="1">
    <location>
        <begin position="510"/>
        <end position="538"/>
    </location>
</feature>
<sequence>MDTPERSYWHTAPRGAALRNVSNGQSAFVRGSFSFDRHKTPTKESQGVLSASAKRINQSIRREFSKSYGNLSNLRPKSPPIQNLPAGLHGLHLSPGSNADDAQNFFSPSYNRQARQAIPNDWMTDACGAQTSTMLRGRDSAGQQLYHSQPYPPFAVHDSHHVEQEPTTISIQGLTSGYIQPLDFCVPVTRSHPGDENQRREALHGDTGRNLAVEHIDISTAWNGLSEVDAKELFRVHRAFVSTLENMLANELWQIYQQLQQQDSAGNIAPIHTLFSAGIVRGISFCRDQLVSEMAEALYSSKENKAKAKSGFLRLYLIATDALVQYHEHGSRDTSVTVRVRSDPSSSRSYPVVDAAWVPDSLMFEGLDQSPREGQSFSIVPRYYSKSAFRPTCFPKNVKYSIESESPHSPLSWLVWDDEIAGFKGVVPHYSEVNSYDRNLTNTGRSPCEGIPPPLRIIVQAMLVDDNGSSIRYERTLRARLSIKVVPWYAIDNPRKTEGRSSVPKAYEAVRGPGESLQERGPSPSTQSRWRRGAHRHVPTKHAHLSEVGFKDNRSTMSDLAEWAGSRKTYWPSPAQTQAYLVAKCAELKRELENVREQVMMSDGFGQHHDRTLHVPYPRAYPNDIYWDPFCHRTGHHGATMRSSVPCTAHDASEHPTTPPSPCLGGRDATFQLEPDTRFSVLPPPATGLRARPALDSQISNNGNAMGVTGISRDPASRPGTAAPFTGPEGGFTTSNTRSTQVPTYSWNSPEQASIASNDTGTAHSSPRHHVEAPSTPRMVKSELATLSSSGQRGRKRRANSGLDDTSPFERSGKTGKQPKQDMGAHSAEPDGNTLPLSDSEDGASSTPTPWSSLMFYNSFDPLRHLGSSTTLAGEDAQALYASGREASTNSRKDIKHRQPDLGFHRDTDIMESGARAGQTSPVHSGLDDDATTVESAFWSSLFPDWEAKVDLCQSSSASFSPRHASTSSTNRSRSASSDTEFIVEQDPCARKVSRREQARLWKLLSQSDGDKENRPRPEGEEVRLSEDEKKAMEEAVQRSLDDLTEGFDDIFLQDDSESSSDDDEL</sequence>
<keyword evidence="3" id="KW-1185">Reference proteome</keyword>
<proteinExistence type="predicted"/>
<feature type="region of interest" description="Disordered" evidence="1">
    <location>
        <begin position="958"/>
        <end position="990"/>
    </location>
</feature>
<dbReference type="OrthoDB" id="5330058at2759"/>
<feature type="compositionally biased region" description="Low complexity" evidence="1">
    <location>
        <begin position="958"/>
        <end position="978"/>
    </location>
</feature>
<gene>
    <name evidence="2" type="ORF">IMSHALPRED_005716</name>
</gene>
<accession>A0A8H3IKV1</accession>
<feature type="compositionally biased region" description="Basic and acidic residues" evidence="1">
    <location>
        <begin position="1009"/>
        <end position="1042"/>
    </location>
</feature>
<reference evidence="2" key="1">
    <citation type="submission" date="2021-03" db="EMBL/GenBank/DDBJ databases">
        <authorList>
            <person name="Tagirdzhanova G."/>
        </authorList>
    </citation>
    <scope>NUCLEOTIDE SEQUENCE</scope>
</reference>
<evidence type="ECO:0000256" key="1">
    <source>
        <dbReference type="SAM" id="MobiDB-lite"/>
    </source>
</evidence>
<feature type="region of interest" description="Disordered" evidence="1">
    <location>
        <begin position="697"/>
        <end position="848"/>
    </location>
</feature>
<dbReference type="Proteomes" id="UP000664534">
    <property type="component" value="Unassembled WGS sequence"/>
</dbReference>
<dbReference type="EMBL" id="CAJPDT010000031">
    <property type="protein sequence ID" value="CAF9922613.1"/>
    <property type="molecule type" value="Genomic_DNA"/>
</dbReference>
<feature type="region of interest" description="Disordered" evidence="1">
    <location>
        <begin position="1003"/>
        <end position="1066"/>
    </location>
</feature>
<evidence type="ECO:0000313" key="2">
    <source>
        <dbReference type="EMBL" id="CAF9922613.1"/>
    </source>
</evidence>
<protein>
    <submittedName>
        <fullName evidence="2">Uncharacterized protein</fullName>
    </submittedName>
</protein>
<organism evidence="2 3">
    <name type="scientific">Imshaugia aleurites</name>
    <dbReference type="NCBI Taxonomy" id="172621"/>
    <lineage>
        <taxon>Eukaryota</taxon>
        <taxon>Fungi</taxon>
        <taxon>Dikarya</taxon>
        <taxon>Ascomycota</taxon>
        <taxon>Pezizomycotina</taxon>
        <taxon>Lecanoromycetes</taxon>
        <taxon>OSLEUM clade</taxon>
        <taxon>Lecanoromycetidae</taxon>
        <taxon>Lecanorales</taxon>
        <taxon>Lecanorineae</taxon>
        <taxon>Parmeliaceae</taxon>
        <taxon>Imshaugia</taxon>
    </lineage>
</organism>
<feature type="compositionally biased region" description="Acidic residues" evidence="1">
    <location>
        <begin position="1043"/>
        <end position="1066"/>
    </location>
</feature>